<gene>
    <name evidence="1" type="ORF">HUT08_17040</name>
</gene>
<dbReference type="InterPro" id="IPR046270">
    <property type="entry name" value="DUF6303"/>
</dbReference>
<dbReference type="AlphaFoldDB" id="A0A7H8N8U5"/>
<protein>
    <submittedName>
        <fullName evidence="1">Uncharacterized protein</fullName>
    </submittedName>
</protein>
<organism evidence="1 2">
    <name type="scientific">Streptomyces buecherae</name>
    <dbReference type="NCBI Taxonomy" id="2763006"/>
    <lineage>
        <taxon>Bacteria</taxon>
        <taxon>Bacillati</taxon>
        <taxon>Actinomycetota</taxon>
        <taxon>Actinomycetes</taxon>
        <taxon>Kitasatosporales</taxon>
        <taxon>Streptomycetaceae</taxon>
        <taxon>Streptomyces</taxon>
    </lineage>
</organism>
<evidence type="ECO:0000313" key="2">
    <source>
        <dbReference type="Proteomes" id="UP000509303"/>
    </source>
</evidence>
<dbReference type="Proteomes" id="UP000509303">
    <property type="component" value="Chromosome"/>
</dbReference>
<keyword evidence="2" id="KW-1185">Reference proteome</keyword>
<dbReference type="EMBL" id="CP054929">
    <property type="protein sequence ID" value="QKW50957.1"/>
    <property type="molecule type" value="Genomic_DNA"/>
</dbReference>
<dbReference type="Pfam" id="PF19820">
    <property type="entry name" value="DUF6303"/>
    <property type="match status" value="1"/>
</dbReference>
<proteinExistence type="predicted"/>
<dbReference type="RefSeq" id="WP_176162681.1">
    <property type="nucleotide sequence ID" value="NZ_CP054929.1"/>
</dbReference>
<sequence>MSTQWPRAILSERLAGEWRLVVTFPGRCSQWPEYRWQPTHEVPTIAARKQALAELGYDVLPGAQWEWDEDSDDPDDPTSRVWLLAGIAVRPVSEVIS</sequence>
<evidence type="ECO:0000313" key="1">
    <source>
        <dbReference type="EMBL" id="QKW50957.1"/>
    </source>
</evidence>
<reference evidence="1 2" key="1">
    <citation type="submission" date="2020-06" db="EMBL/GenBank/DDBJ databases">
        <title>Genome mining for natural products.</title>
        <authorList>
            <person name="Zhang B."/>
            <person name="Shi J."/>
            <person name="Ge H."/>
        </authorList>
    </citation>
    <scope>NUCLEOTIDE SEQUENCE [LARGE SCALE GENOMIC DNA]</scope>
    <source>
        <strain evidence="1 2">NA00687</strain>
    </source>
</reference>
<name>A0A7H8N8U5_9ACTN</name>
<accession>A0A7H8N8U5</accession>